<dbReference type="InterPro" id="IPR032710">
    <property type="entry name" value="NTF2-like_dom_sf"/>
</dbReference>
<sequence>MKHKTLGERIRRLEAIEAIGQVVGQYARGADRRNDPEIMGPLFLDDAVWEAEGFGRCEGRDAIIAHLARIGAEQIVWSLHYMVTPLVTLEENLTRARCRWYLWELAQFAGEGGQPASHWIGGWYDSVLCWSGEAWRFRHVVLDLRLVHRHGESWSPLSR</sequence>
<name>A0ABT6AL53_9BURK</name>
<dbReference type="Pfam" id="PF13577">
    <property type="entry name" value="SnoaL_4"/>
    <property type="match status" value="1"/>
</dbReference>
<evidence type="ECO:0000259" key="1">
    <source>
        <dbReference type="Pfam" id="PF13577"/>
    </source>
</evidence>
<dbReference type="InterPro" id="IPR037401">
    <property type="entry name" value="SnoaL-like"/>
</dbReference>
<feature type="domain" description="SnoaL-like" evidence="1">
    <location>
        <begin position="11"/>
        <end position="140"/>
    </location>
</feature>
<proteinExistence type="predicted"/>
<accession>A0ABT6AL53</accession>
<dbReference type="Gene3D" id="3.10.450.50">
    <property type="match status" value="1"/>
</dbReference>
<dbReference type="SUPFAM" id="SSF54427">
    <property type="entry name" value="NTF2-like"/>
    <property type="match status" value="1"/>
</dbReference>
<protein>
    <submittedName>
        <fullName evidence="2">Nuclear transport factor 2 family protein</fullName>
    </submittedName>
</protein>
<gene>
    <name evidence="2" type="ORF">P3W85_10220</name>
</gene>
<organism evidence="2 3">
    <name type="scientific">Cupriavidus basilensis</name>
    <dbReference type="NCBI Taxonomy" id="68895"/>
    <lineage>
        <taxon>Bacteria</taxon>
        <taxon>Pseudomonadati</taxon>
        <taxon>Pseudomonadota</taxon>
        <taxon>Betaproteobacteria</taxon>
        <taxon>Burkholderiales</taxon>
        <taxon>Burkholderiaceae</taxon>
        <taxon>Cupriavidus</taxon>
    </lineage>
</organism>
<evidence type="ECO:0000313" key="2">
    <source>
        <dbReference type="EMBL" id="MDF3833320.1"/>
    </source>
</evidence>
<comment type="caution">
    <text evidence="2">The sequence shown here is derived from an EMBL/GenBank/DDBJ whole genome shotgun (WGS) entry which is preliminary data.</text>
</comment>
<keyword evidence="3" id="KW-1185">Reference proteome</keyword>
<dbReference type="Proteomes" id="UP001216674">
    <property type="component" value="Unassembled WGS sequence"/>
</dbReference>
<dbReference type="RefSeq" id="WP_276264703.1">
    <property type="nucleotide sequence ID" value="NZ_JARJLM010000172.1"/>
</dbReference>
<evidence type="ECO:0000313" key="3">
    <source>
        <dbReference type="Proteomes" id="UP001216674"/>
    </source>
</evidence>
<reference evidence="2 3" key="1">
    <citation type="submission" date="2023-03" db="EMBL/GenBank/DDBJ databases">
        <title>Draft assemblies of triclosan tolerant bacteria isolated from returned activated sludge.</title>
        <authorList>
            <person name="Van Hamelsveld S."/>
        </authorList>
    </citation>
    <scope>NUCLEOTIDE SEQUENCE [LARGE SCALE GENOMIC DNA]</scope>
    <source>
        <strain evidence="2 3">GW210010_S58</strain>
    </source>
</reference>
<dbReference type="EMBL" id="JARJLM010000172">
    <property type="protein sequence ID" value="MDF3833320.1"/>
    <property type="molecule type" value="Genomic_DNA"/>
</dbReference>